<name>A0A939KJP1_9CLOT</name>
<dbReference type="SUPFAM" id="SSF109604">
    <property type="entry name" value="HD-domain/PDEase-like"/>
    <property type="match status" value="1"/>
</dbReference>
<reference evidence="4" key="1">
    <citation type="submission" date="2021-03" db="EMBL/GenBank/DDBJ databases">
        <title>Proteiniclasticum marinus sp. nov., isolated from tidal flat sediment.</title>
        <authorList>
            <person name="Namirimu T."/>
            <person name="Yang J.-A."/>
            <person name="Yang S.-H."/>
            <person name="Kim Y.-J."/>
            <person name="Kwon K.K."/>
        </authorList>
    </citation>
    <scope>NUCLEOTIDE SEQUENCE</scope>
    <source>
        <strain evidence="4">SCR006</strain>
    </source>
</reference>
<keyword evidence="5" id="KW-1185">Reference proteome</keyword>
<evidence type="ECO:0000313" key="4">
    <source>
        <dbReference type="EMBL" id="MBO1263895.1"/>
    </source>
</evidence>
<gene>
    <name evidence="4" type="ORF">J3A84_02405</name>
</gene>
<dbReference type="SUPFAM" id="SSF53067">
    <property type="entry name" value="Actin-like ATPase domain"/>
    <property type="match status" value="2"/>
</dbReference>
<proteinExistence type="inferred from homology"/>
<dbReference type="PANTHER" id="PTHR30005:SF0">
    <property type="entry name" value="RETROGRADE REGULATION PROTEIN 2"/>
    <property type="match status" value="1"/>
</dbReference>
<dbReference type="Gene3D" id="3.30.420.150">
    <property type="entry name" value="Exopolyphosphatase. Domain 2"/>
    <property type="match status" value="1"/>
</dbReference>
<evidence type="ECO:0000259" key="2">
    <source>
        <dbReference type="Pfam" id="PF02541"/>
    </source>
</evidence>
<evidence type="ECO:0000256" key="1">
    <source>
        <dbReference type="ARBA" id="ARBA00007125"/>
    </source>
</evidence>
<dbReference type="InterPro" id="IPR043129">
    <property type="entry name" value="ATPase_NBD"/>
</dbReference>
<dbReference type="Pfam" id="PF02541">
    <property type="entry name" value="Ppx-GppA"/>
    <property type="match status" value="1"/>
</dbReference>
<dbReference type="RefSeq" id="WP_207598392.1">
    <property type="nucleotide sequence ID" value="NZ_JAFNJU010000001.1"/>
</dbReference>
<dbReference type="Pfam" id="PF21447">
    <property type="entry name" value="Ppx-GppA_III"/>
    <property type="match status" value="1"/>
</dbReference>
<evidence type="ECO:0008006" key="6">
    <source>
        <dbReference type="Google" id="ProtNLM"/>
    </source>
</evidence>
<evidence type="ECO:0000259" key="3">
    <source>
        <dbReference type="Pfam" id="PF21447"/>
    </source>
</evidence>
<dbReference type="Proteomes" id="UP000664218">
    <property type="component" value="Unassembled WGS sequence"/>
</dbReference>
<comment type="caution">
    <text evidence="4">The sequence shown here is derived from an EMBL/GenBank/DDBJ whole genome shotgun (WGS) entry which is preliminary data.</text>
</comment>
<organism evidence="4 5">
    <name type="scientific">Proteiniclasticum aestuarii</name>
    <dbReference type="NCBI Taxonomy" id="2817862"/>
    <lineage>
        <taxon>Bacteria</taxon>
        <taxon>Bacillati</taxon>
        <taxon>Bacillota</taxon>
        <taxon>Clostridia</taxon>
        <taxon>Eubacteriales</taxon>
        <taxon>Clostridiaceae</taxon>
        <taxon>Proteiniclasticum</taxon>
    </lineage>
</organism>
<feature type="domain" description="Ppx/GppA phosphatase C-terminal" evidence="3">
    <location>
        <begin position="314"/>
        <end position="469"/>
    </location>
</feature>
<evidence type="ECO:0000313" key="5">
    <source>
        <dbReference type="Proteomes" id="UP000664218"/>
    </source>
</evidence>
<dbReference type="InterPro" id="IPR050273">
    <property type="entry name" value="GppA/Ppx_hydrolase"/>
</dbReference>
<dbReference type="AlphaFoldDB" id="A0A939KJP1"/>
<dbReference type="EMBL" id="JAFNJU010000001">
    <property type="protein sequence ID" value="MBO1263895.1"/>
    <property type="molecule type" value="Genomic_DNA"/>
</dbReference>
<protein>
    <recommendedName>
        <fullName evidence="6">Ppx/GppA phosphatase domain-containing protein</fullName>
    </recommendedName>
</protein>
<feature type="domain" description="Ppx/GppA phosphatase N-terminal" evidence="2">
    <location>
        <begin position="25"/>
        <end position="303"/>
    </location>
</feature>
<dbReference type="PANTHER" id="PTHR30005">
    <property type="entry name" value="EXOPOLYPHOSPHATASE"/>
    <property type="match status" value="1"/>
</dbReference>
<dbReference type="Gene3D" id="1.10.3210.10">
    <property type="entry name" value="Hypothetical protein af1432"/>
    <property type="match status" value="1"/>
</dbReference>
<sequence>MEKLALIYIGGNTTRYALWKIEDDKSYRLLESFKENLKLGKNTKEEFAIEEEKVNALLKIMSFFKDFSDAMEAENPHVILSEFFEHITNKDEIRKRLESELNLNVIELTNRQEIHLDYLAVKNSMNLNNSLLVDISGASTQLGWMKDGTLIESYRLPIGTLSLTEKFHLEDHVTKEDHTGLDKHVMEELNKVDWLTGENFHEMILLGGSSRAISKIDRKKKRYPINIIHEYTMQDLDLISMYRNMITKNLKQRYTIQGIDRERADILPAALSILNALIRKTRIISIRVSGTGIREGFLFDYIDRNYGTLPDMIDRSILNILRIHNVDVEKAKSLYILTKAIYDGFSGVHKQWKNAENIIKVSSMLRDVGLSVRYYNHHKHNFYIISNSEINGMDHREIIQSAMAATFTDGIHRDAPLLQFGQIINRLDIDMISDIGICISIAEKLLSSSKKDIHVKKVSVLEEKILLEVHSAHTLEFEIHEIMKLNKTIIDMYGKRLEVLHTKEPR</sequence>
<accession>A0A939KJP1</accession>
<dbReference type="InterPro" id="IPR003695">
    <property type="entry name" value="Ppx_GppA_N"/>
</dbReference>
<dbReference type="Gene3D" id="3.30.420.40">
    <property type="match status" value="1"/>
</dbReference>
<comment type="similarity">
    <text evidence="1">Belongs to the GppA/Ppx family.</text>
</comment>
<dbReference type="InterPro" id="IPR048950">
    <property type="entry name" value="Ppx_GppA_C"/>
</dbReference>